<evidence type="ECO:0000256" key="1">
    <source>
        <dbReference type="ARBA" id="ARBA00022553"/>
    </source>
</evidence>
<keyword evidence="1" id="KW-0597">Phosphoprotein</keyword>
<keyword evidence="3" id="KW-0808">Transferase</keyword>
<gene>
    <name evidence="3" type="ORF">SAMN04490194_0565</name>
</gene>
<reference evidence="3 4" key="1">
    <citation type="submission" date="2016-10" db="EMBL/GenBank/DDBJ databases">
        <authorList>
            <person name="de Groot N.N."/>
        </authorList>
    </citation>
    <scope>NUCLEOTIDE SEQUENCE [LARGE SCALE GENOMIC DNA]</scope>
    <source>
        <strain evidence="3 4">BS3662</strain>
    </source>
</reference>
<accession>A0A1H5B5M7</accession>
<dbReference type="InterPro" id="IPR003594">
    <property type="entry name" value="HATPase_dom"/>
</dbReference>
<name>A0A1H5B5M7_9PSED</name>
<sequence length="977" mass="109841">MKESVAFQTRARTIDHLGREQIADVPTAVSELWKNAYDAYAREVSLHIHGDDVPVAVMLDDGHGMTREQFLQKWLVVGTESKAGNDSVPKELRKGLTERPKQGQKGIGRLSVAALGATALIVSKQTGNDFVACLVDWRLFENPYLLLQDVKLPVIGFSEAKELLGLLPEMQKALLENLSGSPDDPVREARLKFAWAEFDRLVMERDNVKDAISAQIKFSAEQKFNIDKLLVEWPVWEGAKDSGTAIIISELNSALLTWVSDGVAGQSDESASIKASMIRTLSGFSDPYSPLNEALNYSVVVHDRSGEKIVVSQEDDYGIEFIESLDHSLIGSVDEYGVFRGRVTVFGKDIGNVEIVPSHPVPTSYKDRVGKFSLCIGAFEPLVRTSSLSEDIYAKVKDRAESHSGLNVYRDGLRVMPYGRPENDFFKIEERRQFHAGREFWASRRIFGRIAISRAGNPNLRDKAGREGLIDNGASRAIQSLIIDLLKVTARRYFGGDAPVRKELLPGVEAENNAAAKNAKQARSGQLNNFKAYVKNQLPELELALTRVDSLAEQLKIILAKQDLEELWKLSEKVDELEDMRTDLKLPPKPKTLGKFEEKYREYRDQYVVLAEMAESVRREWAFETERLNAKPAIDVVKNRFASSQGAIADQLVRWRRSIIDMLASEQTRITSDIQLDQKEFYKKVSPLLFEVEEGRVSLSAALSEIDEVKVQLNESFSARYEAYKRSLEQLSKGIDLDGAFAYVGARTETLEGRLEKIQSLAQVGISVEILSHELHVLDRRLQTSLDRLPSDIKQTKEYAEANWARHELVERLRFLSQMQVSGNDIRQRITGEKVEEYLRAFFSSSLDELKVSLRVSAKFKSVGFYEYPSRIFPVFINLINNSLYWLPASGEKVVEIDVVDGSVVVCDNGPGIDADDISNLFELFFTRRIRGRGVGLYLCRQTLAAGGHTISYTNEKPWKLLSGACFVITLRNGFDA</sequence>
<dbReference type="PANTHER" id="PTHR43547:SF2">
    <property type="entry name" value="HYBRID SIGNAL TRANSDUCTION HISTIDINE KINASE C"/>
    <property type="match status" value="1"/>
</dbReference>
<proteinExistence type="predicted"/>
<dbReference type="SMART" id="SM00387">
    <property type="entry name" value="HATPase_c"/>
    <property type="match status" value="1"/>
</dbReference>
<keyword evidence="3" id="KW-0418">Kinase</keyword>
<dbReference type="InterPro" id="IPR005467">
    <property type="entry name" value="His_kinase_dom"/>
</dbReference>
<dbReference type="GO" id="GO:0000155">
    <property type="term" value="F:phosphorelay sensor kinase activity"/>
    <property type="evidence" value="ECO:0007669"/>
    <property type="project" value="TreeGrafter"/>
</dbReference>
<dbReference type="PANTHER" id="PTHR43547">
    <property type="entry name" value="TWO-COMPONENT HISTIDINE KINASE"/>
    <property type="match status" value="1"/>
</dbReference>
<evidence type="ECO:0000259" key="2">
    <source>
        <dbReference type="PROSITE" id="PS50109"/>
    </source>
</evidence>
<dbReference type="Proteomes" id="UP000198985">
    <property type="component" value="Unassembled WGS sequence"/>
</dbReference>
<evidence type="ECO:0000313" key="3">
    <source>
        <dbReference type="EMBL" id="SED49852.1"/>
    </source>
</evidence>
<dbReference type="AlphaFoldDB" id="A0A1H5B5M7"/>
<dbReference type="Pfam" id="PF13589">
    <property type="entry name" value="HATPase_c_3"/>
    <property type="match status" value="1"/>
</dbReference>
<dbReference type="SUPFAM" id="SSF55874">
    <property type="entry name" value="ATPase domain of HSP90 chaperone/DNA topoisomerase II/histidine kinase"/>
    <property type="match status" value="2"/>
</dbReference>
<protein>
    <submittedName>
        <fullName evidence="3">Signal transduction histidine kinase</fullName>
    </submittedName>
</protein>
<dbReference type="EMBL" id="FNTY01000001">
    <property type="protein sequence ID" value="SED49852.1"/>
    <property type="molecule type" value="Genomic_DNA"/>
</dbReference>
<organism evidence="3 4">
    <name type="scientific">Pseudomonas migulae</name>
    <dbReference type="NCBI Taxonomy" id="78543"/>
    <lineage>
        <taxon>Bacteria</taxon>
        <taxon>Pseudomonadati</taxon>
        <taxon>Pseudomonadota</taxon>
        <taxon>Gammaproteobacteria</taxon>
        <taxon>Pseudomonadales</taxon>
        <taxon>Pseudomonadaceae</taxon>
        <taxon>Pseudomonas</taxon>
    </lineage>
</organism>
<feature type="domain" description="Histidine kinase" evidence="2">
    <location>
        <begin position="770"/>
        <end position="975"/>
    </location>
</feature>
<dbReference type="Gene3D" id="3.30.565.10">
    <property type="entry name" value="Histidine kinase-like ATPase, C-terminal domain"/>
    <property type="match status" value="2"/>
</dbReference>
<dbReference type="Pfam" id="PF02518">
    <property type="entry name" value="HATPase_c"/>
    <property type="match status" value="1"/>
</dbReference>
<dbReference type="PROSITE" id="PS50109">
    <property type="entry name" value="HIS_KIN"/>
    <property type="match status" value="1"/>
</dbReference>
<evidence type="ECO:0000313" key="4">
    <source>
        <dbReference type="Proteomes" id="UP000198985"/>
    </source>
</evidence>
<dbReference type="InterPro" id="IPR036890">
    <property type="entry name" value="HATPase_C_sf"/>
</dbReference>